<dbReference type="InterPro" id="IPR050127">
    <property type="entry name" value="Serine_Proteases_S1"/>
</dbReference>
<evidence type="ECO:0000256" key="12">
    <source>
        <dbReference type="SAM" id="MobiDB-lite"/>
    </source>
</evidence>
<accession>A0A8T2NL34</accession>
<evidence type="ECO:0000259" key="14">
    <source>
        <dbReference type="PROSITE" id="PS50070"/>
    </source>
</evidence>
<dbReference type="InterPro" id="IPR013806">
    <property type="entry name" value="Kringle-like"/>
</dbReference>
<dbReference type="OrthoDB" id="9937281at2759"/>
<gene>
    <name evidence="16" type="ORF">JZ751_025911</name>
</gene>
<keyword evidence="4" id="KW-0645">Protease</keyword>
<feature type="region of interest" description="Disordered" evidence="12">
    <location>
        <begin position="103"/>
        <end position="122"/>
    </location>
</feature>
<dbReference type="InterPro" id="IPR038178">
    <property type="entry name" value="Kringle_sf"/>
</dbReference>
<evidence type="ECO:0000256" key="10">
    <source>
        <dbReference type="PROSITE-ProRule" id="PRU00076"/>
    </source>
</evidence>
<dbReference type="AlphaFoldDB" id="A0A8T2NL34"/>
<name>A0A8T2NL34_9TELE</name>
<dbReference type="InterPro" id="IPR043504">
    <property type="entry name" value="Peptidase_S1_PA_chymotrypsin"/>
</dbReference>
<keyword evidence="5" id="KW-0378">Hydrolase</keyword>
<keyword evidence="2" id="KW-0964">Secreted</keyword>
<dbReference type="SUPFAM" id="SSF57440">
    <property type="entry name" value="Kringle-like"/>
    <property type="match status" value="1"/>
</dbReference>
<keyword evidence="3 11" id="KW-0420">Kringle</keyword>
<evidence type="ECO:0000256" key="5">
    <source>
        <dbReference type="ARBA" id="ARBA00022801"/>
    </source>
</evidence>
<dbReference type="Gene3D" id="2.40.20.10">
    <property type="entry name" value="Plasminogen Kringle 4"/>
    <property type="match status" value="1"/>
</dbReference>
<proteinExistence type="predicted"/>
<dbReference type="InterPro" id="IPR001254">
    <property type="entry name" value="Trypsin_dom"/>
</dbReference>
<feature type="domain" description="Peptidase S1" evidence="15">
    <location>
        <begin position="141"/>
        <end position="295"/>
    </location>
</feature>
<dbReference type="Pfam" id="PF00051">
    <property type="entry name" value="Kringle"/>
    <property type="match status" value="1"/>
</dbReference>
<evidence type="ECO:0000256" key="6">
    <source>
        <dbReference type="ARBA" id="ARBA00022825"/>
    </source>
</evidence>
<dbReference type="InterPro" id="IPR000742">
    <property type="entry name" value="EGF"/>
</dbReference>
<dbReference type="EMBL" id="JAFBMS010000068">
    <property type="protein sequence ID" value="KAG9338352.1"/>
    <property type="molecule type" value="Genomic_DNA"/>
</dbReference>
<reference evidence="16" key="1">
    <citation type="thesis" date="2021" institute="BYU ScholarsArchive" country="Provo, UT, USA">
        <title>Applications of and Algorithms for Genome Assembly and Genomic Analyses with an Emphasis on Marine Teleosts.</title>
        <authorList>
            <person name="Pickett B.D."/>
        </authorList>
    </citation>
    <scope>NUCLEOTIDE SEQUENCE</scope>
    <source>
        <strain evidence="16">HI-2016</strain>
    </source>
</reference>
<comment type="subcellular location">
    <subcellularLocation>
        <location evidence="1">Secreted</location>
    </subcellularLocation>
</comment>
<evidence type="ECO:0000256" key="7">
    <source>
        <dbReference type="ARBA" id="ARBA00023157"/>
    </source>
</evidence>
<dbReference type="PROSITE" id="PS00134">
    <property type="entry name" value="TRYPSIN_HIS"/>
    <property type="match status" value="1"/>
</dbReference>
<dbReference type="PROSITE" id="PS50070">
    <property type="entry name" value="KRINGLE_2"/>
    <property type="match status" value="1"/>
</dbReference>
<sequence>TRSSFHCECPLNYTGKFCQVGPEDCYEGDGSSYEGFVSETQDGDECLHWNSHLILEKAADSFTEYQEDEKLGLHNYCRPWCFIKHKGKLVWDYCKPRRCGASGDTESPTESPWDPSKPTPPATTDFAVCGKPQPNRFTPRIYGGKKSIPGAHPWQVSLQVGGLSLDNEFTHMCGGALIEPCWVLTAAHCIDPGFQIGRAVLGKADLAKDDWSVQNVEVERAIVHENYTQTDDALFNDIDGTECTISGWGATPNADHSNKLLDAKVLLISQKRCTGRLWGAAGVRKKWDAFCLRCS</sequence>
<dbReference type="FunFam" id="2.40.10.10:FF:000068">
    <property type="entry name" value="transmembrane protease serine 2"/>
    <property type="match status" value="1"/>
</dbReference>
<evidence type="ECO:0000256" key="9">
    <source>
        <dbReference type="ARBA" id="ARBA00038868"/>
    </source>
</evidence>
<evidence type="ECO:0000259" key="13">
    <source>
        <dbReference type="PROSITE" id="PS50026"/>
    </source>
</evidence>
<dbReference type="PROSITE" id="PS00022">
    <property type="entry name" value="EGF_1"/>
    <property type="match status" value="1"/>
</dbReference>
<feature type="disulfide bond" evidence="10">
    <location>
        <begin position="9"/>
        <end position="18"/>
    </location>
</feature>
<dbReference type="InterPro" id="IPR000001">
    <property type="entry name" value="Kringle"/>
</dbReference>
<dbReference type="GO" id="GO:0006508">
    <property type="term" value="P:proteolysis"/>
    <property type="evidence" value="ECO:0007669"/>
    <property type="project" value="UniProtKB-KW"/>
</dbReference>
<evidence type="ECO:0000259" key="15">
    <source>
        <dbReference type="PROSITE" id="PS50240"/>
    </source>
</evidence>
<dbReference type="Proteomes" id="UP000824540">
    <property type="component" value="Unassembled WGS sequence"/>
</dbReference>
<dbReference type="SMART" id="SM00020">
    <property type="entry name" value="Tryp_SPc"/>
    <property type="match status" value="1"/>
</dbReference>
<keyword evidence="7 10" id="KW-1015">Disulfide bond</keyword>
<dbReference type="GO" id="GO:0004252">
    <property type="term" value="F:serine-type endopeptidase activity"/>
    <property type="evidence" value="ECO:0007669"/>
    <property type="project" value="UniProtKB-EC"/>
</dbReference>
<feature type="non-terminal residue" evidence="16">
    <location>
        <position position="295"/>
    </location>
</feature>
<evidence type="ECO:0000256" key="2">
    <source>
        <dbReference type="ARBA" id="ARBA00022525"/>
    </source>
</evidence>
<evidence type="ECO:0000313" key="17">
    <source>
        <dbReference type="Proteomes" id="UP000824540"/>
    </source>
</evidence>
<evidence type="ECO:0000256" key="4">
    <source>
        <dbReference type="ARBA" id="ARBA00022670"/>
    </source>
</evidence>
<dbReference type="SMART" id="SM00130">
    <property type="entry name" value="KR"/>
    <property type="match status" value="1"/>
</dbReference>
<comment type="caution">
    <text evidence="10">Lacks conserved residue(s) required for the propagation of feature annotation.</text>
</comment>
<comment type="catalytic activity">
    <reaction evidence="8">
        <text>Preferential cleavage: Arg-|-Xaa, Lys-|-Xaa.</text>
        <dbReference type="EC" id="3.4.21.4"/>
    </reaction>
</comment>
<evidence type="ECO:0000256" key="3">
    <source>
        <dbReference type="ARBA" id="ARBA00022572"/>
    </source>
</evidence>
<dbReference type="Gene3D" id="2.40.10.10">
    <property type="entry name" value="Trypsin-like serine proteases"/>
    <property type="match status" value="2"/>
</dbReference>
<keyword evidence="6" id="KW-0720">Serine protease</keyword>
<feature type="domain" description="Kringle" evidence="14">
    <location>
        <begin position="24"/>
        <end position="99"/>
    </location>
</feature>
<organism evidence="16 17">
    <name type="scientific">Albula glossodonta</name>
    <name type="common">roundjaw bonefish</name>
    <dbReference type="NCBI Taxonomy" id="121402"/>
    <lineage>
        <taxon>Eukaryota</taxon>
        <taxon>Metazoa</taxon>
        <taxon>Chordata</taxon>
        <taxon>Craniata</taxon>
        <taxon>Vertebrata</taxon>
        <taxon>Euteleostomi</taxon>
        <taxon>Actinopterygii</taxon>
        <taxon>Neopterygii</taxon>
        <taxon>Teleostei</taxon>
        <taxon>Albuliformes</taxon>
        <taxon>Albulidae</taxon>
        <taxon>Albula</taxon>
    </lineage>
</organism>
<keyword evidence="10" id="KW-0245">EGF-like domain</keyword>
<dbReference type="PRINTS" id="PR00018">
    <property type="entry name" value="KRINGLE"/>
</dbReference>
<dbReference type="PANTHER" id="PTHR24264">
    <property type="entry name" value="TRYPSIN-RELATED"/>
    <property type="match status" value="1"/>
</dbReference>
<protein>
    <recommendedName>
        <fullName evidence="9">trypsin</fullName>
        <ecNumber evidence="9">3.4.21.4</ecNumber>
    </recommendedName>
</protein>
<dbReference type="PROSITE" id="PS50026">
    <property type="entry name" value="EGF_3"/>
    <property type="match status" value="1"/>
</dbReference>
<evidence type="ECO:0000313" key="16">
    <source>
        <dbReference type="EMBL" id="KAG9338352.1"/>
    </source>
</evidence>
<evidence type="ECO:0000256" key="8">
    <source>
        <dbReference type="ARBA" id="ARBA00036320"/>
    </source>
</evidence>
<dbReference type="SUPFAM" id="SSF50494">
    <property type="entry name" value="Trypsin-like serine proteases"/>
    <property type="match status" value="1"/>
</dbReference>
<dbReference type="PANTHER" id="PTHR24264:SF40">
    <property type="entry name" value="HYALURONAN-BINDING PROTEIN 2"/>
    <property type="match status" value="1"/>
</dbReference>
<keyword evidence="17" id="KW-1185">Reference proteome</keyword>
<dbReference type="EC" id="3.4.21.4" evidence="9"/>
<dbReference type="Pfam" id="PF00089">
    <property type="entry name" value="Trypsin"/>
    <property type="match status" value="1"/>
</dbReference>
<comment type="caution">
    <text evidence="16">The sequence shown here is derived from an EMBL/GenBank/DDBJ whole genome shotgun (WGS) entry which is preliminary data.</text>
</comment>
<feature type="domain" description="EGF-like" evidence="13">
    <location>
        <begin position="1"/>
        <end position="19"/>
    </location>
</feature>
<dbReference type="GO" id="GO:0005615">
    <property type="term" value="C:extracellular space"/>
    <property type="evidence" value="ECO:0007669"/>
    <property type="project" value="TreeGrafter"/>
</dbReference>
<evidence type="ECO:0000256" key="1">
    <source>
        <dbReference type="ARBA" id="ARBA00004613"/>
    </source>
</evidence>
<dbReference type="InterPro" id="IPR018114">
    <property type="entry name" value="TRYPSIN_HIS"/>
</dbReference>
<dbReference type="InterPro" id="IPR009003">
    <property type="entry name" value="Peptidase_S1_PA"/>
</dbReference>
<evidence type="ECO:0000256" key="11">
    <source>
        <dbReference type="PROSITE-ProRule" id="PRU00121"/>
    </source>
</evidence>
<dbReference type="PROSITE" id="PS50240">
    <property type="entry name" value="TRYPSIN_DOM"/>
    <property type="match status" value="1"/>
</dbReference>